<dbReference type="RefSeq" id="WP_051736150.1">
    <property type="nucleotide sequence ID" value="NZ_JMQI01000061.1"/>
</dbReference>
<dbReference type="STRING" id="287986.DV20_28330"/>
<gene>
    <name evidence="2" type="ORF">DV20_28330</name>
</gene>
<dbReference type="InterPro" id="IPR017517">
    <property type="entry name" value="Maleyloyr_isom"/>
</dbReference>
<keyword evidence="3" id="KW-1185">Reference proteome</keyword>
<dbReference type="Pfam" id="PF08608">
    <property type="entry name" value="Wyosine_form"/>
    <property type="match status" value="1"/>
</dbReference>
<dbReference type="eggNOG" id="ENOG502Z7S3">
    <property type="taxonomic scope" value="Bacteria"/>
</dbReference>
<protein>
    <recommendedName>
        <fullName evidence="1">tRNA wybutosine-synthesis domain-containing protein</fullName>
    </recommendedName>
</protein>
<proteinExistence type="predicted"/>
<evidence type="ECO:0000313" key="3">
    <source>
        <dbReference type="Proteomes" id="UP000027345"/>
    </source>
</evidence>
<reference evidence="2 3" key="1">
    <citation type="submission" date="2014-05" db="EMBL/GenBank/DDBJ databases">
        <title>Draft genome sequence of Amycolatopsis rifamycinica DSM 46095.</title>
        <authorList>
            <person name="Lal R."/>
            <person name="Saxena A."/>
            <person name="Kumari R."/>
            <person name="Mukherjee U."/>
            <person name="Singh P."/>
            <person name="Sangwan N."/>
            <person name="Mahato N.K."/>
        </authorList>
    </citation>
    <scope>NUCLEOTIDE SEQUENCE [LARGE SCALE GENOMIC DNA]</scope>
    <source>
        <strain evidence="2 3">DSM 46095</strain>
    </source>
</reference>
<dbReference type="EMBL" id="JMQI01000061">
    <property type="protein sequence ID" value="KDN18857.1"/>
    <property type="molecule type" value="Genomic_DNA"/>
</dbReference>
<accession>A0A066TZ28</accession>
<dbReference type="Proteomes" id="UP000027345">
    <property type="component" value="Unassembled WGS sequence"/>
</dbReference>
<name>A0A066TZ28_9PSEU</name>
<comment type="caution">
    <text evidence="2">The sequence shown here is derived from an EMBL/GenBank/DDBJ whole genome shotgun (WGS) entry which is preliminary data.</text>
</comment>
<evidence type="ECO:0000259" key="1">
    <source>
        <dbReference type="Pfam" id="PF08608"/>
    </source>
</evidence>
<organism evidence="2 3">
    <name type="scientific">Amycolatopsis rifamycinica</name>
    <dbReference type="NCBI Taxonomy" id="287986"/>
    <lineage>
        <taxon>Bacteria</taxon>
        <taxon>Bacillati</taxon>
        <taxon>Actinomycetota</taxon>
        <taxon>Actinomycetes</taxon>
        <taxon>Pseudonocardiales</taxon>
        <taxon>Pseudonocardiaceae</taxon>
        <taxon>Amycolatopsis</taxon>
    </lineage>
</organism>
<dbReference type="NCBIfam" id="TIGR03083">
    <property type="entry name" value="maleylpyruvate isomerase family mycothiol-dependent enzyme"/>
    <property type="match status" value="1"/>
</dbReference>
<sequence>MQDVHADLASEADILAELIRANEGTVMLPVGRSITAHLAELTVIARRIVLSVEGDESAVAPRITNSGMLGDAVVAWRSEHRKATDLLATATADIPWPGGAMKPSVLAAALLTAVFARGQDIADALGTRLERNDSVGHVAYYGVRTRDAAYAGHGEPPAGPFRFEFTAPSGARWDFGPPDAADRIAGPAEDFCLMFTGRRPLTGLAVTATGGEAVRWLGLAQVRRDPFWTSEVD</sequence>
<dbReference type="OrthoDB" id="113180at2"/>
<dbReference type="InterPro" id="IPR013917">
    <property type="entry name" value="tRNA_wybutosine-synth"/>
</dbReference>
<feature type="domain" description="tRNA wybutosine-synthesis" evidence="1">
    <location>
        <begin position="157"/>
        <end position="208"/>
    </location>
</feature>
<dbReference type="AlphaFoldDB" id="A0A066TZ28"/>
<evidence type="ECO:0000313" key="2">
    <source>
        <dbReference type="EMBL" id="KDN18857.1"/>
    </source>
</evidence>